<dbReference type="STRING" id="1890364.A0A2P6NTG4"/>
<organism evidence="3 4">
    <name type="scientific">Planoprotostelium fungivorum</name>
    <dbReference type="NCBI Taxonomy" id="1890364"/>
    <lineage>
        <taxon>Eukaryota</taxon>
        <taxon>Amoebozoa</taxon>
        <taxon>Evosea</taxon>
        <taxon>Variosea</taxon>
        <taxon>Cavosteliida</taxon>
        <taxon>Cavosteliaceae</taxon>
        <taxon>Planoprotostelium</taxon>
    </lineage>
</organism>
<keyword evidence="4" id="KW-1185">Reference proteome</keyword>
<sequence>MSDVCFLLRKENGGHVTGRTAPVNSVYERNSSFSGESTSCPSFVNKSWKMTKKLHRLGISSIDPNNKNWAENKTGFGFKMMQKMGWTEGKGLGAKEDGTTSHIKVKKNLENQGLGAANHQGPDWRSGAIEYNNLLAQLKQNIEDQETTSSSSEDEKPVKKNKDKKRKSESSDEESDSEVKKKKKSKKAKEEESSSESEEEVKPKKAQTPKHLTYRKRFNNKNIKNYSAEDMKAILGR</sequence>
<dbReference type="InParanoid" id="A0A2P6NTG4"/>
<dbReference type="InterPro" id="IPR050656">
    <property type="entry name" value="PINX1"/>
</dbReference>
<feature type="compositionally biased region" description="Basic residues" evidence="1">
    <location>
        <begin position="204"/>
        <end position="219"/>
    </location>
</feature>
<evidence type="ECO:0000313" key="3">
    <source>
        <dbReference type="EMBL" id="PRP87265.1"/>
    </source>
</evidence>
<evidence type="ECO:0000256" key="1">
    <source>
        <dbReference type="SAM" id="MobiDB-lite"/>
    </source>
</evidence>
<dbReference type="EMBL" id="MDYQ01000021">
    <property type="protein sequence ID" value="PRP87265.1"/>
    <property type="molecule type" value="Genomic_DNA"/>
</dbReference>
<comment type="caution">
    <text evidence="3">The sequence shown here is derived from an EMBL/GenBank/DDBJ whole genome shotgun (WGS) entry which is preliminary data.</text>
</comment>
<dbReference type="OrthoDB" id="29523at2759"/>
<dbReference type="PANTHER" id="PTHR23149:SF9">
    <property type="entry name" value="G PATCH DOMAIN-CONTAINING PROTEIN 4"/>
    <property type="match status" value="1"/>
</dbReference>
<dbReference type="PROSITE" id="PS50174">
    <property type="entry name" value="G_PATCH"/>
    <property type="match status" value="1"/>
</dbReference>
<accession>A0A2P6NTG4</accession>
<feature type="compositionally biased region" description="Basic and acidic residues" evidence="1">
    <location>
        <begin position="153"/>
        <end position="170"/>
    </location>
</feature>
<dbReference type="GO" id="GO:0003676">
    <property type="term" value="F:nucleic acid binding"/>
    <property type="evidence" value="ECO:0007669"/>
    <property type="project" value="InterPro"/>
</dbReference>
<feature type="compositionally biased region" description="Basic and acidic residues" evidence="1">
    <location>
        <begin position="227"/>
        <end position="237"/>
    </location>
</feature>
<gene>
    <name evidence="3" type="ORF">PROFUN_01527</name>
</gene>
<dbReference type="GO" id="GO:0005730">
    <property type="term" value="C:nucleolus"/>
    <property type="evidence" value="ECO:0007669"/>
    <property type="project" value="TreeGrafter"/>
</dbReference>
<reference evidence="3 4" key="1">
    <citation type="journal article" date="2018" name="Genome Biol. Evol.">
        <title>Multiple Roots of Fruiting Body Formation in Amoebozoa.</title>
        <authorList>
            <person name="Hillmann F."/>
            <person name="Forbes G."/>
            <person name="Novohradska S."/>
            <person name="Ferling I."/>
            <person name="Riege K."/>
            <person name="Groth M."/>
            <person name="Westermann M."/>
            <person name="Marz M."/>
            <person name="Spaller T."/>
            <person name="Winckler T."/>
            <person name="Schaap P."/>
            <person name="Glockner G."/>
        </authorList>
    </citation>
    <scope>NUCLEOTIDE SEQUENCE [LARGE SCALE GENOMIC DNA]</scope>
    <source>
        <strain evidence="3 4">Jena</strain>
    </source>
</reference>
<evidence type="ECO:0000313" key="4">
    <source>
        <dbReference type="Proteomes" id="UP000241769"/>
    </source>
</evidence>
<evidence type="ECO:0000259" key="2">
    <source>
        <dbReference type="PROSITE" id="PS50174"/>
    </source>
</evidence>
<dbReference type="Proteomes" id="UP000241769">
    <property type="component" value="Unassembled WGS sequence"/>
</dbReference>
<dbReference type="Pfam" id="PF01585">
    <property type="entry name" value="G-patch"/>
    <property type="match status" value="1"/>
</dbReference>
<dbReference type="PANTHER" id="PTHR23149">
    <property type="entry name" value="G PATCH DOMAIN CONTAINING PROTEIN"/>
    <property type="match status" value="1"/>
</dbReference>
<dbReference type="InterPro" id="IPR000467">
    <property type="entry name" value="G_patch_dom"/>
</dbReference>
<dbReference type="AlphaFoldDB" id="A0A2P6NTG4"/>
<protein>
    <recommendedName>
        <fullName evidence="2">G-patch domain-containing protein</fullName>
    </recommendedName>
</protein>
<feature type="region of interest" description="Disordered" evidence="1">
    <location>
        <begin position="143"/>
        <end position="237"/>
    </location>
</feature>
<dbReference type="SMART" id="SM00443">
    <property type="entry name" value="G_patch"/>
    <property type="match status" value="1"/>
</dbReference>
<proteinExistence type="predicted"/>
<name>A0A2P6NTG4_9EUKA</name>
<feature type="domain" description="G-patch" evidence="2">
    <location>
        <begin position="73"/>
        <end position="119"/>
    </location>
</feature>